<sequence length="95" mass="11442">MKYKLSNKAESDLRKIYRYSEIKFGDIQAEAYLIGLDEILTVLADNVSMAQSVKDLRQGYYRYYYRKHAIYFVEKKKHILIVRVLHQQMRPDLHL</sequence>
<dbReference type="Pfam" id="PF05016">
    <property type="entry name" value="ParE_toxin"/>
    <property type="match status" value="1"/>
</dbReference>
<name>A0A3B0XKW8_9ZZZZ</name>
<dbReference type="EMBL" id="UOFI01000023">
    <property type="protein sequence ID" value="VAW62469.1"/>
    <property type="molecule type" value="Genomic_DNA"/>
</dbReference>
<proteinExistence type="predicted"/>
<evidence type="ECO:0000313" key="2">
    <source>
        <dbReference type="EMBL" id="VAW62469.1"/>
    </source>
</evidence>
<dbReference type="PIRSF" id="PIRSF029218">
    <property type="entry name" value="ParE"/>
    <property type="match status" value="1"/>
</dbReference>
<organism evidence="2">
    <name type="scientific">hydrothermal vent metagenome</name>
    <dbReference type="NCBI Taxonomy" id="652676"/>
    <lineage>
        <taxon>unclassified sequences</taxon>
        <taxon>metagenomes</taxon>
        <taxon>ecological metagenomes</taxon>
    </lineage>
</organism>
<gene>
    <name evidence="2" type="ORF">MNBD_GAMMA09-3732</name>
</gene>
<reference evidence="2" key="1">
    <citation type="submission" date="2018-06" db="EMBL/GenBank/DDBJ databases">
        <authorList>
            <person name="Zhirakovskaya E."/>
        </authorList>
    </citation>
    <scope>NUCLEOTIDE SEQUENCE</scope>
</reference>
<dbReference type="InterPro" id="IPR028344">
    <property type="entry name" value="ParE1/4"/>
</dbReference>
<dbReference type="AlphaFoldDB" id="A0A3B0XKW8"/>
<dbReference type="InterPro" id="IPR007712">
    <property type="entry name" value="RelE/ParE_toxin"/>
</dbReference>
<dbReference type="InterPro" id="IPR035093">
    <property type="entry name" value="RelE/ParE_toxin_dom_sf"/>
</dbReference>
<dbReference type="Gene3D" id="3.30.2310.20">
    <property type="entry name" value="RelE-like"/>
    <property type="match status" value="1"/>
</dbReference>
<evidence type="ECO:0008006" key="3">
    <source>
        <dbReference type="Google" id="ProtNLM"/>
    </source>
</evidence>
<evidence type="ECO:0000256" key="1">
    <source>
        <dbReference type="ARBA" id="ARBA00022649"/>
    </source>
</evidence>
<keyword evidence="1" id="KW-1277">Toxin-antitoxin system</keyword>
<protein>
    <recommendedName>
        <fullName evidence="3">Toxin</fullName>
    </recommendedName>
</protein>
<accession>A0A3B0XKW8</accession>